<accession>A0AC58K8Z2</accession>
<evidence type="ECO:0000313" key="2">
    <source>
        <dbReference type="RefSeq" id="XP_073901379.1"/>
    </source>
</evidence>
<proteinExistence type="predicted"/>
<sequence>MKIPSGGFIPVATTIPVAIITTTTAATSHKLHPCFPGTSCSESQQERALGKVTGSGCRQQELIAMGWFFLKVLLVGVSLSGFLYPLMDFCISGKTTGQKPNIVIILADDMGWGDLGANWADTKDTANLDKMASEGMRFVDFHAAASTCSPSRASLLTGRLGLRNGVTHNFAVTSVGGLPLNETTLAEVLQQAGYITGMIGKWHLGHHGSYHPNFRGFHYYFGIPYSHDMGCTDTPGYNHPPCPSCPRDNGSLRNLDRDCYTDIALPLYENLNIVEQPVNLSSLVQKYTEKATEFIQQARGKSSQADHLGRWAPGPSTGLLAWQSSSQCHQHRSVKVLFHPNSGAAGEFGALQSVRLECYKAFYVTGGAKACDGSIGPERHHALPLIFNLDEDAAEGVPLHRGGAEYQAVLPKVRKALADVLQDIAHDNTSRADYTQDPSVIPCCNPLQISCRCQIM</sequence>
<gene>
    <name evidence="2" type="primary">Arsg</name>
</gene>
<organism evidence="1 2">
    <name type="scientific">Castor canadensis</name>
    <name type="common">American beaver</name>
    <dbReference type="NCBI Taxonomy" id="51338"/>
    <lineage>
        <taxon>Eukaryota</taxon>
        <taxon>Metazoa</taxon>
        <taxon>Chordata</taxon>
        <taxon>Craniata</taxon>
        <taxon>Vertebrata</taxon>
        <taxon>Euteleostomi</taxon>
        <taxon>Mammalia</taxon>
        <taxon>Eutheria</taxon>
        <taxon>Euarchontoglires</taxon>
        <taxon>Glires</taxon>
        <taxon>Rodentia</taxon>
        <taxon>Castorimorpha</taxon>
        <taxon>Castoridae</taxon>
        <taxon>Castor</taxon>
    </lineage>
</organism>
<name>A0AC58K8Z2_CASCN</name>
<keyword evidence="1" id="KW-1185">Reference proteome</keyword>
<dbReference type="RefSeq" id="XP_073901379.1">
    <property type="nucleotide sequence ID" value="XM_074045278.1"/>
</dbReference>
<evidence type="ECO:0000313" key="1">
    <source>
        <dbReference type="Proteomes" id="UP001732720"/>
    </source>
</evidence>
<dbReference type="Proteomes" id="UP001732720">
    <property type="component" value="Chromosome 11"/>
</dbReference>
<reference evidence="2" key="1">
    <citation type="submission" date="2025-08" db="UniProtKB">
        <authorList>
            <consortium name="RefSeq"/>
        </authorList>
    </citation>
    <scope>IDENTIFICATION</scope>
</reference>
<protein>
    <submittedName>
        <fullName evidence="2">Arylsulfatase G isoform X7</fullName>
    </submittedName>
</protein>